<organism evidence="1 2">
    <name type="scientific">Mucilaginibacter terrenus</name>
    <dbReference type="NCBI Taxonomy" id="2482727"/>
    <lineage>
        <taxon>Bacteria</taxon>
        <taxon>Pseudomonadati</taxon>
        <taxon>Bacteroidota</taxon>
        <taxon>Sphingobacteriia</taxon>
        <taxon>Sphingobacteriales</taxon>
        <taxon>Sphingobacteriaceae</taxon>
        <taxon>Mucilaginibacter</taxon>
    </lineage>
</organism>
<proteinExistence type="predicted"/>
<reference evidence="1 2" key="1">
    <citation type="submission" date="2018-08" db="EMBL/GenBank/DDBJ databases">
        <title>Mucilaginibacter terrae sp. nov., isolated from manganese diggings.</title>
        <authorList>
            <person name="Huang Y."/>
            <person name="Zhou Z."/>
        </authorList>
    </citation>
    <scope>NUCLEOTIDE SEQUENCE [LARGE SCALE GENOMIC DNA]</scope>
    <source>
        <strain evidence="1 2">ZH6</strain>
    </source>
</reference>
<accession>A0A3E2NUQ3</accession>
<dbReference type="RefSeq" id="WP_117381648.1">
    <property type="nucleotide sequence ID" value="NZ_QWDE01000001.1"/>
</dbReference>
<sequence length="65" mass="7428">MTPHDANLKELLNHAIALLDDVKSKFGLFERQEYARLRKRFDEHAALPGDLHALLDDIDTSDAQQ</sequence>
<dbReference type="AlphaFoldDB" id="A0A3E2NUQ3"/>
<comment type="caution">
    <text evidence="1">The sequence shown here is derived from an EMBL/GenBank/DDBJ whole genome shotgun (WGS) entry which is preliminary data.</text>
</comment>
<evidence type="ECO:0000313" key="2">
    <source>
        <dbReference type="Proteomes" id="UP000260823"/>
    </source>
</evidence>
<dbReference type="Proteomes" id="UP000260823">
    <property type="component" value="Unassembled WGS sequence"/>
</dbReference>
<keyword evidence="2" id="KW-1185">Reference proteome</keyword>
<gene>
    <name evidence="1" type="ORF">DYU05_03830</name>
</gene>
<protein>
    <submittedName>
        <fullName evidence="1">Uncharacterized protein</fullName>
    </submittedName>
</protein>
<dbReference type="EMBL" id="QWDE01000001">
    <property type="protein sequence ID" value="RFZ84746.1"/>
    <property type="molecule type" value="Genomic_DNA"/>
</dbReference>
<dbReference type="OrthoDB" id="799894at2"/>
<name>A0A3E2NUQ3_9SPHI</name>
<evidence type="ECO:0000313" key="1">
    <source>
        <dbReference type="EMBL" id="RFZ84746.1"/>
    </source>
</evidence>